<dbReference type="OrthoDB" id="9803036at2"/>
<evidence type="ECO:0000313" key="1">
    <source>
        <dbReference type="EMBL" id="TCS65041.1"/>
    </source>
</evidence>
<evidence type="ECO:0000313" key="2">
    <source>
        <dbReference type="Proteomes" id="UP000295304"/>
    </source>
</evidence>
<dbReference type="InterPro" id="IPR050484">
    <property type="entry name" value="Transf_Hexapept/Carb_Anhydrase"/>
</dbReference>
<comment type="caution">
    <text evidence="1">The sequence shown here is derived from an EMBL/GenBank/DDBJ whole genome shotgun (WGS) entry which is preliminary data.</text>
</comment>
<dbReference type="PANTHER" id="PTHR13061">
    <property type="entry name" value="DYNACTIN SUBUNIT P25"/>
    <property type="match status" value="1"/>
</dbReference>
<keyword evidence="2" id="KW-1185">Reference proteome</keyword>
<sequence length="200" mass="20830">MLIEHLGYSPNIDPTARIAPTAVICGDVTVGPRCSIGFGAVLTAESGPVVIGADGVIMENAVIRGVRNFPVRIGDNVLIGPHAHVSGAQIAARVFIATGASVFNGARIGADAEIRINAVVHVNTRIAPGDHVPIGWVALGDPAQILPPGDAEAIWAAQEPLDFPRTVFDISRPPPGQSAMEAMTARYARALGKHKDDTVL</sequence>
<accession>A0A4V2UP92</accession>
<proteinExistence type="predicted"/>
<name>A0A4V2UP92_9PROT</name>
<dbReference type="Gene3D" id="2.160.10.10">
    <property type="entry name" value="Hexapeptide repeat proteins"/>
    <property type="match status" value="1"/>
</dbReference>
<organism evidence="1 2">
    <name type="scientific">Varunaivibrio sulfuroxidans</name>
    <dbReference type="NCBI Taxonomy" id="1773489"/>
    <lineage>
        <taxon>Bacteria</taxon>
        <taxon>Pseudomonadati</taxon>
        <taxon>Pseudomonadota</taxon>
        <taxon>Alphaproteobacteria</taxon>
        <taxon>Rhodospirillales</taxon>
        <taxon>Magnetovibrionaceae</taxon>
        <taxon>Varunaivibrio</taxon>
    </lineage>
</organism>
<dbReference type="AlphaFoldDB" id="A0A4V2UP92"/>
<dbReference type="SUPFAM" id="SSF51161">
    <property type="entry name" value="Trimeric LpxA-like enzymes"/>
    <property type="match status" value="1"/>
</dbReference>
<protein>
    <submittedName>
        <fullName evidence="1">Carbonic anhydrase/acetyltransferase-like protein (Isoleucine patch superfamily)</fullName>
    </submittedName>
</protein>
<dbReference type="InterPro" id="IPR011004">
    <property type="entry name" value="Trimer_LpxA-like_sf"/>
</dbReference>
<dbReference type="PANTHER" id="PTHR13061:SF29">
    <property type="entry name" value="GAMMA CARBONIC ANHYDRASE-LIKE 1, MITOCHONDRIAL-RELATED"/>
    <property type="match status" value="1"/>
</dbReference>
<dbReference type="Proteomes" id="UP000295304">
    <property type="component" value="Unassembled WGS sequence"/>
</dbReference>
<dbReference type="EMBL" id="SLZW01000001">
    <property type="protein sequence ID" value="TCS65041.1"/>
    <property type="molecule type" value="Genomic_DNA"/>
</dbReference>
<gene>
    <name evidence="1" type="ORF">EDD55_101375</name>
</gene>
<reference evidence="1 2" key="1">
    <citation type="submission" date="2019-03" db="EMBL/GenBank/DDBJ databases">
        <title>Genomic Encyclopedia of Type Strains, Phase IV (KMG-IV): sequencing the most valuable type-strain genomes for metagenomic binning, comparative biology and taxonomic classification.</title>
        <authorList>
            <person name="Goeker M."/>
        </authorList>
    </citation>
    <scope>NUCLEOTIDE SEQUENCE [LARGE SCALE GENOMIC DNA]</scope>
    <source>
        <strain evidence="1 2">DSM 101688</strain>
    </source>
</reference>
<dbReference type="GO" id="GO:0016740">
    <property type="term" value="F:transferase activity"/>
    <property type="evidence" value="ECO:0007669"/>
    <property type="project" value="UniProtKB-KW"/>
</dbReference>
<dbReference type="RefSeq" id="WP_132937760.1">
    <property type="nucleotide sequence ID" value="NZ_CP119676.1"/>
</dbReference>
<keyword evidence="1" id="KW-0808">Transferase</keyword>